<feature type="binding site" evidence="10">
    <location>
        <position position="87"/>
    </location>
    <ligand>
        <name>Na(+)</name>
        <dbReference type="ChEBI" id="CHEBI:29101"/>
        <note>structural</note>
    </ligand>
</feature>
<proteinExistence type="inferred from homology"/>
<evidence type="ECO:0000256" key="10">
    <source>
        <dbReference type="HAMAP-Rule" id="MF_00454"/>
    </source>
</evidence>
<keyword evidence="10" id="KW-0406">Ion transport</keyword>
<comment type="subcellular location">
    <subcellularLocation>
        <location evidence="1 10">Cell membrane</location>
        <topology evidence="1 10">Multi-pass membrane protein</topology>
    </subcellularLocation>
</comment>
<keyword evidence="10" id="KW-0479">Metal-binding</keyword>
<comment type="similarity">
    <text evidence="7 10">Belongs to the fluoride channel Fluc/FEX (TC 1.A.43) family.</text>
</comment>
<keyword evidence="4 10" id="KW-1133">Transmembrane helix</keyword>
<dbReference type="InterPro" id="IPR003691">
    <property type="entry name" value="FluC"/>
</dbReference>
<keyword evidence="10" id="KW-0813">Transport</keyword>
<evidence type="ECO:0000256" key="8">
    <source>
        <dbReference type="ARBA" id="ARBA00035585"/>
    </source>
</evidence>
<evidence type="ECO:0000313" key="11">
    <source>
        <dbReference type="EMBL" id="MFC4555108.1"/>
    </source>
</evidence>
<evidence type="ECO:0000256" key="9">
    <source>
        <dbReference type="ARBA" id="ARBA00049940"/>
    </source>
</evidence>
<evidence type="ECO:0000256" key="1">
    <source>
        <dbReference type="ARBA" id="ARBA00004651"/>
    </source>
</evidence>
<evidence type="ECO:0000256" key="4">
    <source>
        <dbReference type="ARBA" id="ARBA00022989"/>
    </source>
</evidence>
<dbReference type="EMBL" id="JBHSGF010000004">
    <property type="protein sequence ID" value="MFC4555108.1"/>
    <property type="molecule type" value="Genomic_DNA"/>
</dbReference>
<keyword evidence="3 10" id="KW-0812">Transmembrane</keyword>
<sequence length="146" mass="15126">MTTSTRPAYLRGANIGLVILGGIVGVALREGLSLTIPAVDRVPVVIPVVNVLGAFILGFLYEALTRLKPDADVVSRLKLLIGTGFCGGLTTYSSLATDTAVLIDDTRYDVAALYALGTVVVGALATFLGIVAATKLHAPDDRKVAS</sequence>
<comment type="function">
    <text evidence="9 10">Fluoride-specific ion channel. Important for reducing fluoride concentration in the cell, thus reducing its toxicity.</text>
</comment>
<comment type="activity regulation">
    <text evidence="10">Na(+) is not transported, but it plays an essential structural role and its presence is essential for fluoride channel function.</text>
</comment>
<dbReference type="Proteomes" id="UP001595955">
    <property type="component" value="Unassembled WGS sequence"/>
</dbReference>
<dbReference type="PANTHER" id="PTHR28259">
    <property type="entry name" value="FLUORIDE EXPORT PROTEIN 1-RELATED"/>
    <property type="match status" value="1"/>
</dbReference>
<evidence type="ECO:0000256" key="6">
    <source>
        <dbReference type="ARBA" id="ARBA00023303"/>
    </source>
</evidence>
<keyword evidence="5 10" id="KW-0472">Membrane</keyword>
<reference evidence="12" key="1">
    <citation type="journal article" date="2019" name="Int. J. Syst. Evol. Microbiol.">
        <title>The Global Catalogue of Microorganisms (GCM) 10K type strain sequencing project: providing services to taxonomists for standard genome sequencing and annotation.</title>
        <authorList>
            <consortium name="The Broad Institute Genomics Platform"/>
            <consortium name="The Broad Institute Genome Sequencing Center for Infectious Disease"/>
            <person name="Wu L."/>
            <person name="Ma J."/>
        </authorList>
    </citation>
    <scope>NUCLEOTIDE SEQUENCE [LARGE SCALE GENOMIC DNA]</scope>
    <source>
        <strain evidence="12">JCM 3369</strain>
    </source>
</reference>
<keyword evidence="6 10" id="KW-0407">Ion channel</keyword>
<organism evidence="11 12">
    <name type="scientific">Georgenia faecalis</name>
    <dbReference type="NCBI Taxonomy" id="2483799"/>
    <lineage>
        <taxon>Bacteria</taxon>
        <taxon>Bacillati</taxon>
        <taxon>Actinomycetota</taxon>
        <taxon>Actinomycetes</taxon>
        <taxon>Micrococcales</taxon>
        <taxon>Bogoriellaceae</taxon>
        <taxon>Georgenia</taxon>
    </lineage>
</organism>
<feature type="binding site" evidence="10">
    <location>
        <position position="90"/>
    </location>
    <ligand>
        <name>Na(+)</name>
        <dbReference type="ChEBI" id="CHEBI:29101"/>
        <note>structural</note>
    </ligand>
</feature>
<evidence type="ECO:0000313" key="12">
    <source>
        <dbReference type="Proteomes" id="UP001595955"/>
    </source>
</evidence>
<evidence type="ECO:0000256" key="5">
    <source>
        <dbReference type="ARBA" id="ARBA00023136"/>
    </source>
</evidence>
<feature type="transmembrane region" description="Helical" evidence="10">
    <location>
        <begin position="112"/>
        <end position="133"/>
    </location>
</feature>
<comment type="catalytic activity">
    <reaction evidence="8">
        <text>fluoride(in) = fluoride(out)</text>
        <dbReference type="Rhea" id="RHEA:76159"/>
        <dbReference type="ChEBI" id="CHEBI:17051"/>
    </reaction>
    <physiologicalReaction direction="left-to-right" evidence="8">
        <dbReference type="Rhea" id="RHEA:76160"/>
    </physiologicalReaction>
</comment>
<name>A0ABV9DA19_9MICO</name>
<evidence type="ECO:0000256" key="2">
    <source>
        <dbReference type="ARBA" id="ARBA00022475"/>
    </source>
</evidence>
<feature type="transmembrane region" description="Helical" evidence="10">
    <location>
        <begin position="12"/>
        <end position="32"/>
    </location>
</feature>
<evidence type="ECO:0000256" key="3">
    <source>
        <dbReference type="ARBA" id="ARBA00022692"/>
    </source>
</evidence>
<dbReference type="RefSeq" id="WP_122824096.1">
    <property type="nucleotide sequence ID" value="NZ_CP033325.1"/>
</dbReference>
<keyword evidence="10" id="KW-0915">Sodium</keyword>
<protein>
    <recommendedName>
        <fullName evidence="10">Fluoride-specific ion channel FluC</fullName>
    </recommendedName>
</protein>
<gene>
    <name evidence="10" type="primary">fluC</name>
    <name evidence="10" type="synonym">crcB</name>
    <name evidence="11" type="ORF">ACFO3F_07590</name>
</gene>
<evidence type="ECO:0000256" key="7">
    <source>
        <dbReference type="ARBA" id="ARBA00035120"/>
    </source>
</evidence>
<comment type="caution">
    <text evidence="11">The sequence shown here is derived from an EMBL/GenBank/DDBJ whole genome shotgun (WGS) entry which is preliminary data.</text>
</comment>
<accession>A0ABV9DA19</accession>
<feature type="transmembrane region" description="Helical" evidence="10">
    <location>
        <begin position="44"/>
        <end position="61"/>
    </location>
</feature>
<dbReference type="PANTHER" id="PTHR28259:SF1">
    <property type="entry name" value="FLUORIDE EXPORT PROTEIN 1-RELATED"/>
    <property type="match status" value="1"/>
</dbReference>
<keyword evidence="2 10" id="KW-1003">Cell membrane</keyword>
<feature type="transmembrane region" description="Helical" evidence="10">
    <location>
        <begin position="73"/>
        <end position="92"/>
    </location>
</feature>
<dbReference type="HAMAP" id="MF_00454">
    <property type="entry name" value="FluC"/>
    <property type="match status" value="1"/>
</dbReference>
<keyword evidence="12" id="KW-1185">Reference proteome</keyword>
<dbReference type="Pfam" id="PF02537">
    <property type="entry name" value="CRCB"/>
    <property type="match status" value="1"/>
</dbReference>